<dbReference type="GO" id="GO:0032259">
    <property type="term" value="P:methylation"/>
    <property type="evidence" value="ECO:0007669"/>
    <property type="project" value="UniProtKB-KW"/>
</dbReference>
<dbReference type="EMBL" id="DVMU01000184">
    <property type="protein sequence ID" value="HIU34529.1"/>
    <property type="molecule type" value="Genomic_DNA"/>
</dbReference>
<proteinExistence type="predicted"/>
<evidence type="ECO:0000259" key="5">
    <source>
        <dbReference type="Pfam" id="PF05175"/>
    </source>
</evidence>
<dbReference type="GO" id="GO:0003676">
    <property type="term" value="F:nucleic acid binding"/>
    <property type="evidence" value="ECO:0007669"/>
    <property type="project" value="InterPro"/>
</dbReference>
<keyword evidence="2" id="KW-0698">rRNA processing</keyword>
<reference evidence="6" key="1">
    <citation type="submission" date="2020-10" db="EMBL/GenBank/DDBJ databases">
        <authorList>
            <person name="Gilroy R."/>
        </authorList>
    </citation>
    <scope>NUCLEOTIDE SEQUENCE</scope>
    <source>
        <strain evidence="6">ChiHcec3-11533</strain>
    </source>
</reference>
<evidence type="ECO:0000256" key="1">
    <source>
        <dbReference type="ARBA" id="ARBA00022490"/>
    </source>
</evidence>
<feature type="domain" description="Methyltransferase small" evidence="5">
    <location>
        <begin position="12"/>
        <end position="173"/>
    </location>
</feature>
<organism evidence="6 7">
    <name type="scientific">Candidatus Pullichristensenella excrementigallinarum</name>
    <dbReference type="NCBI Taxonomy" id="2840907"/>
    <lineage>
        <taxon>Bacteria</taxon>
        <taxon>Bacillati</taxon>
        <taxon>Bacillota</taxon>
        <taxon>Clostridia</taxon>
        <taxon>Candidatus Pullichristensenella</taxon>
    </lineage>
</organism>
<dbReference type="PANTHER" id="PTHR47816">
    <property type="entry name" value="RIBOSOMAL RNA SMALL SUBUNIT METHYLTRANSFERASE C"/>
    <property type="match status" value="1"/>
</dbReference>
<evidence type="ECO:0000256" key="2">
    <source>
        <dbReference type="ARBA" id="ARBA00022552"/>
    </source>
</evidence>
<dbReference type="InterPro" id="IPR029063">
    <property type="entry name" value="SAM-dependent_MTases_sf"/>
</dbReference>
<dbReference type="PRINTS" id="PR00507">
    <property type="entry name" value="N12N6MTFRASE"/>
</dbReference>
<keyword evidence="1" id="KW-0963">Cytoplasm</keyword>
<dbReference type="InterPro" id="IPR007848">
    <property type="entry name" value="Small_mtfrase_dom"/>
</dbReference>
<evidence type="ECO:0000256" key="4">
    <source>
        <dbReference type="ARBA" id="ARBA00022679"/>
    </source>
</evidence>
<evidence type="ECO:0000313" key="7">
    <source>
        <dbReference type="Proteomes" id="UP000824072"/>
    </source>
</evidence>
<dbReference type="GO" id="GO:0006364">
    <property type="term" value="P:rRNA processing"/>
    <property type="evidence" value="ECO:0007669"/>
    <property type="project" value="UniProtKB-KW"/>
</dbReference>
<name>A0A9D1IEQ7_9FIRM</name>
<protein>
    <submittedName>
        <fullName evidence="6">Class I SAM-dependent methyltransferase</fullName>
    </submittedName>
</protein>
<dbReference type="Gene3D" id="3.40.50.150">
    <property type="entry name" value="Vaccinia Virus protein VP39"/>
    <property type="match status" value="1"/>
</dbReference>
<dbReference type="InterPro" id="IPR002052">
    <property type="entry name" value="DNA_methylase_N6_adenine_CS"/>
</dbReference>
<gene>
    <name evidence="6" type="ORF">IAB02_08200</name>
</gene>
<keyword evidence="4" id="KW-0808">Transferase</keyword>
<evidence type="ECO:0000256" key="3">
    <source>
        <dbReference type="ARBA" id="ARBA00022603"/>
    </source>
</evidence>
<dbReference type="GO" id="GO:0008170">
    <property type="term" value="F:N-methyltransferase activity"/>
    <property type="evidence" value="ECO:0007669"/>
    <property type="project" value="UniProtKB-ARBA"/>
</dbReference>
<dbReference type="PANTHER" id="PTHR47816:SF4">
    <property type="entry name" value="RIBOSOMAL RNA SMALL SUBUNIT METHYLTRANSFERASE C"/>
    <property type="match status" value="1"/>
</dbReference>
<dbReference type="InterPro" id="IPR046977">
    <property type="entry name" value="RsmC/RlmG"/>
</dbReference>
<dbReference type="Proteomes" id="UP000824072">
    <property type="component" value="Unassembled WGS sequence"/>
</dbReference>
<dbReference type="CDD" id="cd02440">
    <property type="entry name" value="AdoMet_MTases"/>
    <property type="match status" value="1"/>
</dbReference>
<dbReference type="AlphaFoldDB" id="A0A9D1IEQ7"/>
<dbReference type="SUPFAM" id="SSF53335">
    <property type="entry name" value="S-adenosyl-L-methionine-dependent methyltransferases"/>
    <property type="match status" value="1"/>
</dbReference>
<comment type="caution">
    <text evidence="6">The sequence shown here is derived from an EMBL/GenBank/DDBJ whole genome shotgun (WGS) entry which is preliminary data.</text>
</comment>
<sequence length="188" mass="20596">MTVWVDALGFHLEFETDEGLFSPRGLDRGTRAMLEQTRILPGMRVLDLGCGWGAVGVLAAKIAGEENVVMADCDPLAVEIARENARRNGVAGVRVYQSEGFSGIPEAGFDSILSNPPYQTDFQVAKGFILKGFNRLKLGGEMTLVVKRRNWYANKLASVFGGVTVREADGYFVMTAQRRSVCYAAKPR</sequence>
<evidence type="ECO:0000313" key="6">
    <source>
        <dbReference type="EMBL" id="HIU34529.1"/>
    </source>
</evidence>
<dbReference type="Pfam" id="PF05175">
    <property type="entry name" value="MTS"/>
    <property type="match status" value="1"/>
</dbReference>
<keyword evidence="3 6" id="KW-0489">Methyltransferase</keyword>
<reference evidence="6" key="2">
    <citation type="journal article" date="2021" name="PeerJ">
        <title>Extensive microbial diversity within the chicken gut microbiome revealed by metagenomics and culture.</title>
        <authorList>
            <person name="Gilroy R."/>
            <person name="Ravi A."/>
            <person name="Getino M."/>
            <person name="Pursley I."/>
            <person name="Horton D.L."/>
            <person name="Alikhan N.F."/>
            <person name="Baker D."/>
            <person name="Gharbi K."/>
            <person name="Hall N."/>
            <person name="Watson M."/>
            <person name="Adriaenssens E.M."/>
            <person name="Foster-Nyarko E."/>
            <person name="Jarju S."/>
            <person name="Secka A."/>
            <person name="Antonio M."/>
            <person name="Oren A."/>
            <person name="Chaudhuri R.R."/>
            <person name="La Ragione R."/>
            <person name="Hildebrand F."/>
            <person name="Pallen M.J."/>
        </authorList>
    </citation>
    <scope>NUCLEOTIDE SEQUENCE</scope>
    <source>
        <strain evidence="6">ChiHcec3-11533</strain>
    </source>
</reference>
<dbReference type="PROSITE" id="PS00092">
    <property type="entry name" value="N6_MTASE"/>
    <property type="match status" value="1"/>
</dbReference>
<dbReference type="GO" id="GO:0008757">
    <property type="term" value="F:S-adenosylmethionine-dependent methyltransferase activity"/>
    <property type="evidence" value="ECO:0007669"/>
    <property type="project" value="InterPro"/>
</dbReference>
<accession>A0A9D1IEQ7</accession>